<dbReference type="AlphaFoldDB" id="A0A3G1KP66"/>
<gene>
    <name evidence="1" type="ORF">DCMF_04980</name>
</gene>
<dbReference type="KEGG" id="fwa:DCMF_04980"/>
<protein>
    <submittedName>
        <fullName evidence="1">Uncharacterized protein</fullName>
    </submittedName>
</protein>
<reference evidence="1 2" key="1">
    <citation type="submission" date="2016-10" db="EMBL/GenBank/DDBJ databases">
        <title>Complete Genome Sequence of Peptococcaceae strain DCMF.</title>
        <authorList>
            <person name="Edwards R.J."/>
            <person name="Holland S.I."/>
            <person name="Deshpande N.P."/>
            <person name="Wong Y.K."/>
            <person name="Ertan H."/>
            <person name="Manefield M."/>
            <person name="Russell T.L."/>
            <person name="Lee M.J."/>
        </authorList>
    </citation>
    <scope>NUCLEOTIDE SEQUENCE [LARGE SCALE GENOMIC DNA]</scope>
    <source>
        <strain evidence="1 2">DCMF</strain>
    </source>
</reference>
<name>A0A3G1KP66_FORW1</name>
<dbReference type="Proteomes" id="UP000323521">
    <property type="component" value="Chromosome"/>
</dbReference>
<sequence length="170" mass="19495">MKQQLKSAGLTLVFAGLFLSLLIGGQFFFQNYYVADHFQEQLLKIDGIKSVQIGDEDITITMDVVSNIKESYQQIDKIISSKNYQIIIKDNPSQQLKEVAAESETAIQEAMTRGNFTEMEHYIKNMAQRQGIETKIFVDSQRVFLQFKSKDKFLYRILERPNSGLPTLGE</sequence>
<dbReference type="EMBL" id="CP017634">
    <property type="protein sequence ID" value="ATW24226.1"/>
    <property type="molecule type" value="Genomic_DNA"/>
</dbReference>
<evidence type="ECO:0000313" key="2">
    <source>
        <dbReference type="Proteomes" id="UP000323521"/>
    </source>
</evidence>
<evidence type="ECO:0000313" key="1">
    <source>
        <dbReference type="EMBL" id="ATW24226.1"/>
    </source>
</evidence>
<proteinExistence type="predicted"/>
<dbReference type="OrthoDB" id="1797090at2"/>
<dbReference type="RefSeq" id="WP_148133405.1">
    <property type="nucleotide sequence ID" value="NZ_CP017634.1"/>
</dbReference>
<accession>A0A3G1KP66</accession>
<keyword evidence="2" id="KW-1185">Reference proteome</keyword>
<organism evidence="1 2">
    <name type="scientific">Formimonas warabiya</name>
    <dbReference type="NCBI Taxonomy" id="1761012"/>
    <lineage>
        <taxon>Bacteria</taxon>
        <taxon>Bacillati</taxon>
        <taxon>Bacillota</taxon>
        <taxon>Clostridia</taxon>
        <taxon>Eubacteriales</taxon>
        <taxon>Peptococcaceae</taxon>
        <taxon>Candidatus Formimonas</taxon>
    </lineage>
</organism>